<dbReference type="GO" id="GO:0016757">
    <property type="term" value="F:glycosyltransferase activity"/>
    <property type="evidence" value="ECO:0007669"/>
    <property type="project" value="UniProtKB-KW"/>
</dbReference>
<protein>
    <submittedName>
        <fullName evidence="4">Glycosyltransferase involved in cell wall bisynthesis</fullName>
    </submittedName>
</protein>
<gene>
    <name evidence="4" type="ORF">GA0070610_5795</name>
</gene>
<keyword evidence="5" id="KW-1185">Reference proteome</keyword>
<dbReference type="Pfam" id="PF13692">
    <property type="entry name" value="Glyco_trans_1_4"/>
    <property type="match status" value="1"/>
</dbReference>
<dbReference type="InterPro" id="IPR028098">
    <property type="entry name" value="Glyco_trans_4-like_N"/>
</dbReference>
<proteinExistence type="predicted"/>
<evidence type="ECO:0000256" key="1">
    <source>
        <dbReference type="ARBA" id="ARBA00022676"/>
    </source>
</evidence>
<dbReference type="PANTHER" id="PTHR45947:SF13">
    <property type="entry name" value="TRANSFERASE"/>
    <property type="match status" value="1"/>
</dbReference>
<dbReference type="CDD" id="cd03801">
    <property type="entry name" value="GT4_PimA-like"/>
    <property type="match status" value="1"/>
</dbReference>
<keyword evidence="2 4" id="KW-0808">Transferase</keyword>
<name>A0A1C5GHX8_MICEH</name>
<dbReference type="GO" id="GO:1901137">
    <property type="term" value="P:carbohydrate derivative biosynthetic process"/>
    <property type="evidence" value="ECO:0007669"/>
    <property type="project" value="UniProtKB-ARBA"/>
</dbReference>
<dbReference type="InterPro" id="IPR050194">
    <property type="entry name" value="Glycosyltransferase_grp1"/>
</dbReference>
<dbReference type="SUPFAM" id="SSF53756">
    <property type="entry name" value="UDP-Glycosyltransferase/glycogen phosphorylase"/>
    <property type="match status" value="1"/>
</dbReference>
<evidence type="ECO:0000313" key="5">
    <source>
        <dbReference type="Proteomes" id="UP000198251"/>
    </source>
</evidence>
<dbReference type="EMBL" id="LT607733">
    <property type="protein sequence ID" value="SCG19423.1"/>
    <property type="molecule type" value="Genomic_DNA"/>
</dbReference>
<evidence type="ECO:0000256" key="2">
    <source>
        <dbReference type="ARBA" id="ARBA00022679"/>
    </source>
</evidence>
<organism evidence="4 5">
    <name type="scientific">Micromonospora echinofusca</name>
    <dbReference type="NCBI Taxonomy" id="47858"/>
    <lineage>
        <taxon>Bacteria</taxon>
        <taxon>Bacillati</taxon>
        <taxon>Actinomycetota</taxon>
        <taxon>Actinomycetes</taxon>
        <taxon>Micromonosporales</taxon>
        <taxon>Micromonosporaceae</taxon>
        <taxon>Micromonospora</taxon>
    </lineage>
</organism>
<feature type="domain" description="Glycosyltransferase subfamily 4-like N-terminal" evidence="3">
    <location>
        <begin position="15"/>
        <end position="198"/>
    </location>
</feature>
<dbReference type="AlphaFoldDB" id="A0A1C5GHX8"/>
<reference evidence="4 5" key="1">
    <citation type="submission" date="2016-06" db="EMBL/GenBank/DDBJ databases">
        <authorList>
            <person name="Kjaerup R.B."/>
            <person name="Dalgaard T.S."/>
            <person name="Juul-Madsen H.R."/>
        </authorList>
    </citation>
    <scope>NUCLEOTIDE SEQUENCE [LARGE SCALE GENOMIC DNA]</scope>
    <source>
        <strain evidence="4 5">DSM 43913</strain>
    </source>
</reference>
<dbReference type="PANTHER" id="PTHR45947">
    <property type="entry name" value="SULFOQUINOVOSYL TRANSFERASE SQD2"/>
    <property type="match status" value="1"/>
</dbReference>
<keyword evidence="1" id="KW-0328">Glycosyltransferase</keyword>
<accession>A0A1C5GHX8</accession>
<sequence length="412" mass="43615">MAHNRYREAQPSGENTIVDAEIAQLTAAGVEVLPFIRSSDEIPSMSKSAKALLPISPIWAPRAQEDLSRLITEHRPDVLHLHNPYPLISPWIVRTAHRHGVPVVQTVHNYRQVCSSGLYFRDGMICQDCRGRALGVPAIVHRCYRGSRAQSALMATTLAVHRGTWRSVDRFVALTSAVADHLRDYGIPAERIVVKPNGIPDPGAPAPLGDGFLYMARLSPEKGLDLLLDAWRRHPDGALGPLRIAGDGELRPLAEAAAAERADVTYLGPLDRAGVRAAIEASAVIVAASTWHDVLPTVIIEAFAAGRPVLGTALGGIPYLLGADAPREPAGTGPAAVATAAPGEGRVALPTGVAAGEAGWVVPPEPAAMAAALPVARAGAATLAPAARARYERTFHPDVVTKRLLDVYASLS</sequence>
<dbReference type="Proteomes" id="UP000198251">
    <property type="component" value="Chromosome I"/>
</dbReference>
<dbReference type="Gene3D" id="3.40.50.2000">
    <property type="entry name" value="Glycogen Phosphorylase B"/>
    <property type="match status" value="2"/>
</dbReference>
<evidence type="ECO:0000259" key="3">
    <source>
        <dbReference type="Pfam" id="PF13579"/>
    </source>
</evidence>
<evidence type="ECO:0000313" key="4">
    <source>
        <dbReference type="EMBL" id="SCG19423.1"/>
    </source>
</evidence>
<dbReference type="Pfam" id="PF13579">
    <property type="entry name" value="Glyco_trans_4_4"/>
    <property type="match status" value="1"/>
</dbReference>